<dbReference type="AlphaFoldDB" id="X1SNS5"/>
<dbReference type="EMBL" id="BARW01013175">
    <property type="protein sequence ID" value="GAI76985.1"/>
    <property type="molecule type" value="Genomic_DNA"/>
</dbReference>
<gene>
    <name evidence="1" type="ORF">S12H4_24333</name>
</gene>
<proteinExistence type="predicted"/>
<dbReference type="InterPro" id="IPR011659">
    <property type="entry name" value="WD40"/>
</dbReference>
<feature type="non-terminal residue" evidence="1">
    <location>
        <position position="162"/>
    </location>
</feature>
<name>X1SNS5_9ZZZZ</name>
<evidence type="ECO:0000313" key="1">
    <source>
        <dbReference type="EMBL" id="GAI76985.1"/>
    </source>
</evidence>
<comment type="caution">
    <text evidence="1">The sequence shown here is derived from an EMBL/GenBank/DDBJ whole genome shotgun (WGS) entry which is preliminary data.</text>
</comment>
<reference evidence="1" key="1">
    <citation type="journal article" date="2014" name="Front. Microbiol.">
        <title>High frequency of phylogenetically diverse reductive dehalogenase-homologous genes in deep subseafloor sedimentary metagenomes.</title>
        <authorList>
            <person name="Kawai M."/>
            <person name="Futagami T."/>
            <person name="Toyoda A."/>
            <person name="Takaki Y."/>
            <person name="Nishi S."/>
            <person name="Hori S."/>
            <person name="Arai W."/>
            <person name="Tsubouchi T."/>
            <person name="Morono Y."/>
            <person name="Uchiyama I."/>
            <person name="Ito T."/>
            <person name="Fujiyama A."/>
            <person name="Inagaki F."/>
            <person name="Takami H."/>
        </authorList>
    </citation>
    <scope>NUCLEOTIDE SEQUENCE</scope>
    <source>
        <strain evidence="1">Expedition CK06-06</strain>
    </source>
</reference>
<protein>
    <recommendedName>
        <fullName evidence="2">Dipeptidylpeptidase IV N-terminal domain-containing protein</fullName>
    </recommendedName>
</protein>
<evidence type="ECO:0008006" key="2">
    <source>
        <dbReference type="Google" id="ProtNLM"/>
    </source>
</evidence>
<dbReference type="Gene3D" id="2.120.10.30">
    <property type="entry name" value="TolB, C-terminal domain"/>
    <property type="match status" value="1"/>
</dbReference>
<dbReference type="SUPFAM" id="SSF82171">
    <property type="entry name" value="DPP6 N-terminal domain-like"/>
    <property type="match status" value="1"/>
</dbReference>
<organism evidence="1">
    <name type="scientific">marine sediment metagenome</name>
    <dbReference type="NCBI Taxonomy" id="412755"/>
    <lineage>
        <taxon>unclassified sequences</taxon>
        <taxon>metagenomes</taxon>
        <taxon>ecological metagenomes</taxon>
    </lineage>
</organism>
<feature type="non-terminal residue" evidence="1">
    <location>
        <position position="1"/>
    </location>
</feature>
<dbReference type="InterPro" id="IPR011042">
    <property type="entry name" value="6-blade_b-propeller_TolB-like"/>
</dbReference>
<sequence>EGGNEFQVANLPENSKITNFRWSPDGEKFCFTHTMDNGIELWMADIKKLQAVKLTEGILNNTLWGMPYIWLPDSKTILYKSVIERRGNPPVDTDVPTGPVIQENIKGKAALRTYQDLLKSPFDEALFTFYSSSQIMKLVLGEGSFNFSQPGIYTDFTLSPDG</sequence>
<accession>X1SNS5</accession>
<dbReference type="Pfam" id="PF07676">
    <property type="entry name" value="PD40"/>
    <property type="match status" value="1"/>
</dbReference>